<name>A0A1W1C6L1_9ZZZZ</name>
<dbReference type="GO" id="GO:0071555">
    <property type="term" value="P:cell wall organization"/>
    <property type="evidence" value="ECO:0007669"/>
    <property type="project" value="UniProtKB-KW"/>
</dbReference>
<keyword evidence="2" id="KW-0808">Transferase</keyword>
<dbReference type="GO" id="GO:0016740">
    <property type="term" value="F:transferase activity"/>
    <property type="evidence" value="ECO:0007669"/>
    <property type="project" value="UniProtKB-KW"/>
</dbReference>
<evidence type="ECO:0000256" key="3">
    <source>
        <dbReference type="ARBA" id="ARBA00022960"/>
    </source>
</evidence>
<dbReference type="GO" id="GO:0008360">
    <property type="term" value="P:regulation of cell shape"/>
    <property type="evidence" value="ECO:0007669"/>
    <property type="project" value="UniProtKB-KW"/>
</dbReference>
<dbReference type="PROSITE" id="PS52029">
    <property type="entry name" value="LD_TPASE"/>
    <property type="match status" value="1"/>
</dbReference>
<dbReference type="PANTHER" id="PTHR30582">
    <property type="entry name" value="L,D-TRANSPEPTIDASE"/>
    <property type="match status" value="1"/>
</dbReference>
<dbReference type="Pfam" id="PF03734">
    <property type="entry name" value="YkuD"/>
    <property type="match status" value="1"/>
</dbReference>
<dbReference type="CDD" id="cd16913">
    <property type="entry name" value="YkuD_like"/>
    <property type="match status" value="1"/>
</dbReference>
<dbReference type="GO" id="GO:0005576">
    <property type="term" value="C:extracellular region"/>
    <property type="evidence" value="ECO:0007669"/>
    <property type="project" value="TreeGrafter"/>
</dbReference>
<sequence length="240" mass="28517">MRLYYLVMLIVMGSSYSFGYGYPNQREIDALTREIYISQQQHRLLYEQYMIEKSKHLNTRRVNAYVKALNKSRYRGIELIKSRNRLILDKRRYISEQERQRAAMYAKEDSGPTVEQIVNMKGKMLVDIDLSSQRMRLYKGDRLLYSWQVSTARRGYTTPQGKYKPYHLEKMHYSKLYDNSPMPYSIFFKHGYAIHGTNYVRSLGRRASHGCVRLRTSNAKKLYTIIKRSGYKNTTIKIRA</sequence>
<evidence type="ECO:0000259" key="6">
    <source>
        <dbReference type="PROSITE" id="PS52029"/>
    </source>
</evidence>
<keyword evidence="3" id="KW-0133">Cell shape</keyword>
<accession>A0A1W1C6L1</accession>
<dbReference type="PANTHER" id="PTHR30582:SF2">
    <property type="entry name" value="L,D-TRANSPEPTIDASE YCIB-RELATED"/>
    <property type="match status" value="1"/>
</dbReference>
<organism evidence="7">
    <name type="scientific">hydrothermal vent metagenome</name>
    <dbReference type="NCBI Taxonomy" id="652676"/>
    <lineage>
        <taxon>unclassified sequences</taxon>
        <taxon>metagenomes</taxon>
        <taxon>ecological metagenomes</taxon>
    </lineage>
</organism>
<dbReference type="GO" id="GO:0018104">
    <property type="term" value="P:peptidoglycan-protein cross-linking"/>
    <property type="evidence" value="ECO:0007669"/>
    <property type="project" value="TreeGrafter"/>
</dbReference>
<gene>
    <name evidence="7" type="ORF">MNB_SV-6-963</name>
</gene>
<evidence type="ECO:0000256" key="2">
    <source>
        <dbReference type="ARBA" id="ARBA00022679"/>
    </source>
</evidence>
<comment type="pathway">
    <text evidence="1">Cell wall biogenesis; peptidoglycan biosynthesis.</text>
</comment>
<keyword evidence="4" id="KW-0573">Peptidoglycan synthesis</keyword>
<dbReference type="AlphaFoldDB" id="A0A1W1C6L1"/>
<reference evidence="7" key="1">
    <citation type="submission" date="2016-10" db="EMBL/GenBank/DDBJ databases">
        <authorList>
            <person name="de Groot N.N."/>
        </authorList>
    </citation>
    <scope>NUCLEOTIDE SEQUENCE</scope>
</reference>
<dbReference type="InterPro" id="IPR038063">
    <property type="entry name" value="Transpep_catalytic_dom"/>
</dbReference>
<evidence type="ECO:0000256" key="4">
    <source>
        <dbReference type="ARBA" id="ARBA00022984"/>
    </source>
</evidence>
<dbReference type="Gene3D" id="2.40.440.10">
    <property type="entry name" value="L,D-transpeptidase catalytic domain-like"/>
    <property type="match status" value="1"/>
</dbReference>
<dbReference type="InterPro" id="IPR005490">
    <property type="entry name" value="LD_TPept_cat_dom"/>
</dbReference>
<evidence type="ECO:0000313" key="7">
    <source>
        <dbReference type="EMBL" id="SFV61354.1"/>
    </source>
</evidence>
<feature type="domain" description="L,D-TPase catalytic" evidence="6">
    <location>
        <begin position="124"/>
        <end position="239"/>
    </location>
</feature>
<dbReference type="SUPFAM" id="SSF141523">
    <property type="entry name" value="L,D-transpeptidase catalytic domain-like"/>
    <property type="match status" value="1"/>
</dbReference>
<proteinExistence type="predicted"/>
<protein>
    <recommendedName>
        <fullName evidence="6">L,D-TPase catalytic domain-containing protein</fullName>
    </recommendedName>
</protein>
<dbReference type="UniPathway" id="UPA00219"/>
<dbReference type="InterPro" id="IPR050979">
    <property type="entry name" value="LD-transpeptidase"/>
</dbReference>
<keyword evidence="5" id="KW-0961">Cell wall biogenesis/degradation</keyword>
<evidence type="ECO:0000256" key="5">
    <source>
        <dbReference type="ARBA" id="ARBA00023316"/>
    </source>
</evidence>
<dbReference type="EMBL" id="FPHC01000064">
    <property type="protein sequence ID" value="SFV61354.1"/>
    <property type="molecule type" value="Genomic_DNA"/>
</dbReference>
<dbReference type="GO" id="GO:0071972">
    <property type="term" value="F:peptidoglycan L,D-transpeptidase activity"/>
    <property type="evidence" value="ECO:0007669"/>
    <property type="project" value="TreeGrafter"/>
</dbReference>
<evidence type="ECO:0000256" key="1">
    <source>
        <dbReference type="ARBA" id="ARBA00004752"/>
    </source>
</evidence>